<keyword evidence="10" id="KW-1185">Reference proteome</keyword>
<dbReference type="PANTHER" id="PTHR43731">
    <property type="entry name" value="RHOMBOID PROTEASE"/>
    <property type="match status" value="1"/>
</dbReference>
<dbReference type="Gene3D" id="1.20.1540.10">
    <property type="entry name" value="Rhomboid-like"/>
    <property type="match status" value="1"/>
</dbReference>
<evidence type="ECO:0000256" key="3">
    <source>
        <dbReference type="ARBA" id="ARBA00022692"/>
    </source>
</evidence>
<evidence type="ECO:0000259" key="8">
    <source>
        <dbReference type="Pfam" id="PF01694"/>
    </source>
</evidence>
<comment type="similarity">
    <text evidence="2">Belongs to the peptidase S54 family.</text>
</comment>
<evidence type="ECO:0000313" key="9">
    <source>
        <dbReference type="EMBL" id="AVO34758.1"/>
    </source>
</evidence>
<evidence type="ECO:0000256" key="4">
    <source>
        <dbReference type="ARBA" id="ARBA00022801"/>
    </source>
</evidence>
<dbReference type="KEGG" id="otk:C6570_11350"/>
<dbReference type="GO" id="GO:0004252">
    <property type="term" value="F:serine-type endopeptidase activity"/>
    <property type="evidence" value="ECO:0007669"/>
    <property type="project" value="InterPro"/>
</dbReference>
<keyword evidence="3 7" id="KW-0812">Transmembrane</keyword>
<evidence type="ECO:0000256" key="7">
    <source>
        <dbReference type="SAM" id="Phobius"/>
    </source>
</evidence>
<evidence type="ECO:0000313" key="10">
    <source>
        <dbReference type="Proteomes" id="UP000239709"/>
    </source>
</evidence>
<protein>
    <submittedName>
        <fullName evidence="9">Rhomboid family intramembrane serine protease</fullName>
    </submittedName>
</protein>
<evidence type="ECO:0000256" key="1">
    <source>
        <dbReference type="ARBA" id="ARBA00004141"/>
    </source>
</evidence>
<keyword evidence="4" id="KW-0378">Hydrolase</keyword>
<feature type="transmembrane region" description="Helical" evidence="7">
    <location>
        <begin position="196"/>
        <end position="216"/>
    </location>
</feature>
<comment type="subcellular location">
    <subcellularLocation>
        <location evidence="1">Membrane</location>
        <topology evidence="1">Multi-pass membrane protein</topology>
    </subcellularLocation>
</comment>
<feature type="domain" description="Peptidase S54 rhomboid" evidence="8">
    <location>
        <begin position="159"/>
        <end position="305"/>
    </location>
</feature>
<keyword evidence="5 7" id="KW-1133">Transmembrane helix</keyword>
<evidence type="ECO:0000256" key="5">
    <source>
        <dbReference type="ARBA" id="ARBA00022989"/>
    </source>
</evidence>
<dbReference type="EMBL" id="CP027666">
    <property type="protein sequence ID" value="AVO34758.1"/>
    <property type="molecule type" value="Genomic_DNA"/>
</dbReference>
<dbReference type="Proteomes" id="UP000239709">
    <property type="component" value="Chromosome"/>
</dbReference>
<name>A0A2S0MFU9_9BURK</name>
<dbReference type="PANTHER" id="PTHR43731:SF14">
    <property type="entry name" value="PRESENILIN-ASSOCIATED RHOMBOID-LIKE PROTEIN, MITOCHONDRIAL"/>
    <property type="match status" value="1"/>
</dbReference>
<dbReference type="GO" id="GO:0016020">
    <property type="term" value="C:membrane"/>
    <property type="evidence" value="ECO:0007669"/>
    <property type="project" value="UniProtKB-SubCell"/>
</dbReference>
<gene>
    <name evidence="9" type="ORF">C6570_11350</name>
</gene>
<dbReference type="InterPro" id="IPR050925">
    <property type="entry name" value="Rhomboid_protease_S54"/>
</dbReference>
<dbReference type="RefSeq" id="WP_106703310.1">
    <property type="nucleotide sequence ID" value="NZ_CP027666.1"/>
</dbReference>
<feature type="transmembrane region" description="Helical" evidence="7">
    <location>
        <begin position="285"/>
        <end position="304"/>
    </location>
</feature>
<reference evidence="9 10" key="1">
    <citation type="submission" date="2018-03" db="EMBL/GenBank/DDBJ databases">
        <title>Genome sequencing of Ottowia sp.</title>
        <authorList>
            <person name="Kim S.-J."/>
            <person name="Heo J."/>
            <person name="Kwon S.-W."/>
        </authorList>
    </citation>
    <scope>NUCLEOTIDE SEQUENCE [LARGE SCALE GENOMIC DNA]</scope>
    <source>
        <strain evidence="9 10">KADR8-3</strain>
    </source>
</reference>
<dbReference type="InterPro" id="IPR022764">
    <property type="entry name" value="Peptidase_S54_rhomboid_dom"/>
</dbReference>
<proteinExistence type="inferred from homology"/>
<feature type="transmembrane region" description="Helical" evidence="7">
    <location>
        <begin position="165"/>
        <end position="184"/>
    </location>
</feature>
<evidence type="ECO:0000256" key="2">
    <source>
        <dbReference type="ARBA" id="ARBA00009045"/>
    </source>
</evidence>
<dbReference type="InterPro" id="IPR035952">
    <property type="entry name" value="Rhomboid-like_sf"/>
</dbReference>
<dbReference type="GO" id="GO:0006508">
    <property type="term" value="P:proteolysis"/>
    <property type="evidence" value="ECO:0007669"/>
    <property type="project" value="UniProtKB-KW"/>
</dbReference>
<dbReference type="SUPFAM" id="SSF144091">
    <property type="entry name" value="Rhomboid-like"/>
    <property type="match status" value="1"/>
</dbReference>
<evidence type="ECO:0000256" key="6">
    <source>
        <dbReference type="ARBA" id="ARBA00023136"/>
    </source>
</evidence>
<keyword evidence="6 7" id="KW-0472">Membrane</keyword>
<organism evidence="9 10">
    <name type="scientific">Ottowia oryzae</name>
    <dbReference type="NCBI Taxonomy" id="2109914"/>
    <lineage>
        <taxon>Bacteria</taxon>
        <taxon>Pseudomonadati</taxon>
        <taxon>Pseudomonadota</taxon>
        <taxon>Betaproteobacteria</taxon>
        <taxon>Burkholderiales</taxon>
        <taxon>Comamonadaceae</taxon>
        <taxon>Ottowia</taxon>
    </lineage>
</organism>
<sequence length="507" mass="57009">MFIAIPLETRPSWRSPPWVTLLLIAINCWVYIGWQMPEERAVGRMADAYVQSTLPALELPVYVKDVQARAGQSRRRRDRDRADLLAQALKAKAYSAIYQAMWHDNDFRSRLLADEVIRPGSPQYAAWRAERDRFTPREPDRFTERWSQDHDADAPFRPITWLTNTFLHGSLGHLVGNMVFLFLFGFTLEMALGRSLYLVCYLLGGIGASAFAAWMYAGMGGLGLGASGAVSALMGMYVVLYRLRRIPFFYMFFFYFNYARWPALIMLPVWMAFELIQHLLGGAQVAYMAHLGGLATGAVLMALVMQIRRVEAPTAAAPSPADAQQAERQGELKQLADKARALTRSLRFGDAAQVWQRAARLAPTDLTVLRAWFDSARHDPASDSFHAAARQIFKLSTRHAAHRQLQVESYRVYLDRAKPAIRISPATLQQLVRSFVLEGEFKDAEQLARALAASSTLPEGWVDTMDLLINALLKSGRAQDAQAWLPVLEQRAPHDALTRRLAAHTSA</sequence>
<accession>A0A2S0MFU9</accession>
<dbReference type="AlphaFoldDB" id="A0A2S0MFU9"/>
<dbReference type="Pfam" id="PF01694">
    <property type="entry name" value="Rhomboid"/>
    <property type="match status" value="1"/>
</dbReference>
<keyword evidence="9" id="KW-0645">Protease</keyword>
<feature type="transmembrane region" description="Helical" evidence="7">
    <location>
        <begin position="222"/>
        <end position="241"/>
    </location>
</feature>
<dbReference type="OrthoDB" id="9814037at2"/>
<feature type="transmembrane region" description="Helical" evidence="7">
    <location>
        <begin position="248"/>
        <end position="273"/>
    </location>
</feature>